<dbReference type="InterPro" id="IPR039749">
    <property type="entry name" value="NUB1"/>
</dbReference>
<organism evidence="4 5">
    <name type="scientific">Spirodela intermedia</name>
    <name type="common">Intermediate duckweed</name>
    <dbReference type="NCBI Taxonomy" id="51605"/>
    <lineage>
        <taxon>Eukaryota</taxon>
        <taxon>Viridiplantae</taxon>
        <taxon>Streptophyta</taxon>
        <taxon>Embryophyta</taxon>
        <taxon>Tracheophyta</taxon>
        <taxon>Spermatophyta</taxon>
        <taxon>Magnoliopsida</taxon>
        <taxon>Liliopsida</taxon>
        <taxon>Araceae</taxon>
        <taxon>Lemnoideae</taxon>
        <taxon>Spirodela</taxon>
    </lineage>
</organism>
<dbReference type="AlphaFoldDB" id="A0A7I8LE15"/>
<dbReference type="CDD" id="cd14270">
    <property type="entry name" value="UBA"/>
    <property type="match status" value="1"/>
</dbReference>
<feature type="coiled-coil region" evidence="1">
    <location>
        <begin position="325"/>
        <end position="352"/>
    </location>
</feature>
<feature type="compositionally biased region" description="Polar residues" evidence="2">
    <location>
        <begin position="449"/>
        <end position="479"/>
    </location>
</feature>
<reference evidence="4" key="1">
    <citation type="submission" date="2020-02" db="EMBL/GenBank/DDBJ databases">
        <authorList>
            <person name="Scholz U."/>
            <person name="Mascher M."/>
            <person name="Fiebig A."/>
        </authorList>
    </citation>
    <scope>NUCLEOTIDE SEQUENCE</scope>
</reference>
<dbReference type="OrthoDB" id="434245at2759"/>
<feature type="domain" description="UBA" evidence="3">
    <location>
        <begin position="305"/>
        <end position="345"/>
    </location>
</feature>
<proteinExistence type="predicted"/>
<dbReference type="Proteomes" id="UP000663760">
    <property type="component" value="Chromosome 14"/>
</dbReference>
<keyword evidence="5" id="KW-1185">Reference proteome</keyword>
<evidence type="ECO:0000256" key="2">
    <source>
        <dbReference type="SAM" id="MobiDB-lite"/>
    </source>
</evidence>
<feature type="region of interest" description="Disordered" evidence="2">
    <location>
        <begin position="408"/>
        <end position="508"/>
    </location>
</feature>
<evidence type="ECO:0000313" key="4">
    <source>
        <dbReference type="EMBL" id="CAA7407525.1"/>
    </source>
</evidence>
<dbReference type="GO" id="GO:2000058">
    <property type="term" value="P:regulation of ubiquitin-dependent protein catabolic process"/>
    <property type="evidence" value="ECO:0007669"/>
    <property type="project" value="TreeGrafter"/>
</dbReference>
<feature type="domain" description="UBA" evidence="3">
    <location>
        <begin position="377"/>
        <end position="417"/>
    </location>
</feature>
<sequence>MEPEKAPGKLRVAGIWCGALEEVPLDSWTLDALREEISRRSGGRHPPEYINLISGGKVLRDDGRCEERKSLLQLGLKNNSKILASAAAPAEERDRAAAAEALAAQEEVSEAERSRRLNRIRAAAEKLSRSHAEGSLPPEDYHIELENQAGEKVMLGTETDQRAVMMGLMLHANGKKLMKLKNYGDALDVLLMAEEAFSLCNPKVIQMVDNVPILEIDIVWCYFMRRDISLLSMAGLRLAKARKGFEHSHGKDSTRMLLLQSGRHVEAAIYLRLELLEGVVAYHNGHFGQSRVSLTSAQARYSKLQVPDEAFSLLMGMGYKEQESKRALRMSSQDIQSALDLLEEEKERKIRRRQENMLRQAEIMEQKMYGMTPQKKAVDLQQLKVLESIGFERTLAAEALRVNENDTQKALDDLTNPEKNSELQLHVERRRQRRASRINREEADLVPRSASQEEAATTNPDQNAASSRDSNLPEASSSSRAEDDMLQEFIAEEEARDEEMENEIAGQITGDSLVDYDIEVQEEGEAIAEYLALLNSVR</sequence>
<feature type="compositionally biased region" description="Basic residues" evidence="2">
    <location>
        <begin position="428"/>
        <end position="437"/>
    </location>
</feature>
<dbReference type="EMBL" id="LR746277">
    <property type="protein sequence ID" value="CAA7407525.1"/>
    <property type="molecule type" value="Genomic_DNA"/>
</dbReference>
<gene>
    <name evidence="4" type="ORF">SI8410_14018203</name>
</gene>
<dbReference type="PROSITE" id="PS50030">
    <property type="entry name" value="UBA"/>
    <property type="match status" value="2"/>
</dbReference>
<keyword evidence="1" id="KW-0175">Coiled coil</keyword>
<protein>
    <recommendedName>
        <fullName evidence="3">UBA domain-containing protein</fullName>
    </recommendedName>
</protein>
<name>A0A7I8LE15_SPIIN</name>
<dbReference type="InterPro" id="IPR009060">
    <property type="entry name" value="UBA-like_sf"/>
</dbReference>
<dbReference type="InterPro" id="IPR015940">
    <property type="entry name" value="UBA"/>
</dbReference>
<evidence type="ECO:0000256" key="1">
    <source>
        <dbReference type="SAM" id="Coils"/>
    </source>
</evidence>
<dbReference type="SMART" id="SM00165">
    <property type="entry name" value="UBA"/>
    <property type="match status" value="2"/>
</dbReference>
<evidence type="ECO:0000313" key="5">
    <source>
        <dbReference type="Proteomes" id="UP000663760"/>
    </source>
</evidence>
<dbReference type="PANTHER" id="PTHR12948">
    <property type="entry name" value="NEDD8 ULTIMATE BUSTER-1 BS4 PROTEIN"/>
    <property type="match status" value="1"/>
</dbReference>
<dbReference type="Gene3D" id="1.10.8.10">
    <property type="entry name" value="DNA helicase RuvA subunit, C-terminal domain"/>
    <property type="match status" value="2"/>
</dbReference>
<accession>A0A7I8LE15</accession>
<evidence type="ECO:0000259" key="3">
    <source>
        <dbReference type="PROSITE" id="PS50030"/>
    </source>
</evidence>
<dbReference type="PANTHER" id="PTHR12948:SF3">
    <property type="entry name" value="NEDD8 ULTIMATE BUSTER 1"/>
    <property type="match status" value="1"/>
</dbReference>
<feature type="compositionally biased region" description="Acidic residues" evidence="2">
    <location>
        <begin position="484"/>
        <end position="502"/>
    </location>
</feature>
<dbReference type="SUPFAM" id="SSF46934">
    <property type="entry name" value="UBA-like"/>
    <property type="match status" value="2"/>
</dbReference>